<keyword evidence="2" id="KW-0472">Membrane</keyword>
<keyword evidence="5" id="KW-1185">Reference proteome</keyword>
<comment type="caution">
    <text evidence="4">The sequence shown here is derived from an EMBL/GenBank/DDBJ whole genome shotgun (WGS) entry which is preliminary data.</text>
</comment>
<keyword evidence="2" id="KW-1133">Transmembrane helix</keyword>
<dbReference type="Proteomes" id="UP000054314">
    <property type="component" value="Unassembled WGS sequence"/>
</dbReference>
<evidence type="ECO:0000313" key="5">
    <source>
        <dbReference type="Proteomes" id="UP000054314"/>
    </source>
</evidence>
<sequence length="222" mass="22648">RAAAVVLLAAAPLVAPIAATAVPDSPEVVGQACADAEEGVTVVVDASDLGGQVTIGCATGEVGSGTEALRAAGFTDERDEAQMICAIDSVPDPCPTTWEGVWWSYWTAESDGGWEVYEVGSDDSEPRAGTLEGWRYHDGSAGPVLTPAQVLATAGQAQDDGEDPAQDGAGGEEPPADVDDAGWLVPVTIAAVALLLGGLAVLAVRRRRAADARRDTVDPSEP</sequence>
<evidence type="ECO:0000256" key="2">
    <source>
        <dbReference type="SAM" id="Phobius"/>
    </source>
</evidence>
<dbReference type="RefSeq" id="WP_198026100.1">
    <property type="nucleotide sequence ID" value="NZ_AXCZ01000309.1"/>
</dbReference>
<feature type="non-terminal residue" evidence="4">
    <location>
        <position position="1"/>
    </location>
</feature>
<gene>
    <name evidence="4" type="ORF">N869_10920</name>
</gene>
<protein>
    <submittedName>
        <fullName evidence="4">Uncharacterized protein</fullName>
    </submittedName>
</protein>
<feature type="region of interest" description="Disordered" evidence="1">
    <location>
        <begin position="153"/>
        <end position="179"/>
    </location>
</feature>
<feature type="chain" id="PRO_5001967293" evidence="3">
    <location>
        <begin position="22"/>
        <end position="222"/>
    </location>
</feature>
<dbReference type="EMBL" id="AXCZ01000309">
    <property type="protein sequence ID" value="KGM08503.1"/>
    <property type="molecule type" value="Genomic_DNA"/>
</dbReference>
<keyword evidence="3" id="KW-0732">Signal</keyword>
<feature type="transmembrane region" description="Helical" evidence="2">
    <location>
        <begin position="183"/>
        <end position="204"/>
    </location>
</feature>
<accession>A0A0A0BJ15</accession>
<name>A0A0A0BJ15_9CELL</name>
<proteinExistence type="predicted"/>
<reference evidence="4 5" key="1">
    <citation type="submission" date="2013-08" db="EMBL/GenBank/DDBJ databases">
        <title>Genome sequencing of Cellulomonas bogoriensis 69B4.</title>
        <authorList>
            <person name="Chen F."/>
            <person name="Li Y."/>
            <person name="Wang G."/>
        </authorList>
    </citation>
    <scope>NUCLEOTIDE SEQUENCE [LARGE SCALE GENOMIC DNA]</scope>
    <source>
        <strain evidence="4 5">69B4</strain>
    </source>
</reference>
<organism evidence="4 5">
    <name type="scientific">Cellulomonas bogoriensis 69B4 = DSM 16987</name>
    <dbReference type="NCBI Taxonomy" id="1386082"/>
    <lineage>
        <taxon>Bacteria</taxon>
        <taxon>Bacillati</taxon>
        <taxon>Actinomycetota</taxon>
        <taxon>Actinomycetes</taxon>
        <taxon>Micrococcales</taxon>
        <taxon>Cellulomonadaceae</taxon>
        <taxon>Cellulomonas</taxon>
    </lineage>
</organism>
<evidence type="ECO:0000256" key="1">
    <source>
        <dbReference type="SAM" id="MobiDB-lite"/>
    </source>
</evidence>
<feature type="signal peptide" evidence="3">
    <location>
        <begin position="1"/>
        <end position="21"/>
    </location>
</feature>
<evidence type="ECO:0000313" key="4">
    <source>
        <dbReference type="EMBL" id="KGM08503.1"/>
    </source>
</evidence>
<evidence type="ECO:0000256" key="3">
    <source>
        <dbReference type="SAM" id="SignalP"/>
    </source>
</evidence>
<dbReference type="AlphaFoldDB" id="A0A0A0BJ15"/>
<keyword evidence="2" id="KW-0812">Transmembrane</keyword>